<evidence type="ECO:0000313" key="1">
    <source>
        <dbReference type="EMBL" id="MEX6690555.1"/>
    </source>
</evidence>
<evidence type="ECO:0000313" key="2">
    <source>
        <dbReference type="Proteomes" id="UP001560573"/>
    </source>
</evidence>
<reference evidence="1 2" key="1">
    <citation type="submission" date="2023-07" db="EMBL/GenBank/DDBJ databases">
        <authorList>
            <person name="Lian W.-H."/>
        </authorList>
    </citation>
    <scope>NUCLEOTIDE SEQUENCE [LARGE SCALE GENOMIC DNA]</scope>
    <source>
        <strain evidence="1 2">SYSU DXS3180</strain>
    </source>
</reference>
<organism evidence="1 2">
    <name type="scientific">Danxiaibacter flavus</name>
    <dbReference type="NCBI Taxonomy" id="3049108"/>
    <lineage>
        <taxon>Bacteria</taxon>
        <taxon>Pseudomonadati</taxon>
        <taxon>Bacteroidota</taxon>
        <taxon>Chitinophagia</taxon>
        <taxon>Chitinophagales</taxon>
        <taxon>Chitinophagaceae</taxon>
        <taxon>Danxiaibacter</taxon>
    </lineage>
</organism>
<dbReference type="Gene3D" id="3.40.50.10600">
    <property type="entry name" value="SpoIIaa-like domains"/>
    <property type="match status" value="1"/>
</dbReference>
<dbReference type="EMBL" id="JAULBC010000009">
    <property type="protein sequence ID" value="MEX6690555.1"/>
    <property type="molecule type" value="Genomic_DNA"/>
</dbReference>
<dbReference type="Pfam" id="PF11964">
    <property type="entry name" value="SpoIIAA-like"/>
    <property type="match status" value="1"/>
</dbReference>
<name>A0ABV3ZM35_9BACT</name>
<dbReference type="InterPro" id="IPR021866">
    <property type="entry name" value="SpoIIAA-like"/>
</dbReference>
<comment type="caution">
    <text evidence="1">The sequence shown here is derived from an EMBL/GenBank/DDBJ whole genome shotgun (WGS) entry which is preliminary data.</text>
</comment>
<gene>
    <name evidence="1" type="ORF">QTN47_23790</name>
</gene>
<dbReference type="RefSeq" id="WP_369331968.1">
    <property type="nucleotide sequence ID" value="NZ_JAULBC010000009.1"/>
</dbReference>
<dbReference type="SUPFAM" id="SSF52091">
    <property type="entry name" value="SpoIIaa-like"/>
    <property type="match status" value="1"/>
</dbReference>
<proteinExistence type="predicted"/>
<sequence length="129" mass="14911">MLNQIKTFQGNALALELTETFTEADAQLIKQLFEEKLNAGYEHVNILIKVKDMSVMRHMDLKAFLEGELWGFRHFRKIGRCAVVAHSDFIRSVVKIENKVLHLANPALEEKYFDTEELDEALKFISAEE</sequence>
<dbReference type="InterPro" id="IPR036513">
    <property type="entry name" value="STAS_dom_sf"/>
</dbReference>
<dbReference type="Proteomes" id="UP001560573">
    <property type="component" value="Unassembled WGS sequence"/>
</dbReference>
<accession>A0ABV3ZM35</accession>
<dbReference type="InterPro" id="IPR038396">
    <property type="entry name" value="SpoIIAA-like_sf"/>
</dbReference>
<protein>
    <submittedName>
        <fullName evidence="1">STAS/SEC14 domain-containing protein</fullName>
    </submittedName>
</protein>
<keyword evidence="2" id="KW-1185">Reference proteome</keyword>